<dbReference type="NCBIfam" id="TIGR00229">
    <property type="entry name" value="sensory_box"/>
    <property type="match status" value="1"/>
</dbReference>
<evidence type="ECO:0000259" key="3">
    <source>
        <dbReference type="PROSITE" id="PS50113"/>
    </source>
</evidence>
<dbReference type="PANTHER" id="PTHR44757:SF2">
    <property type="entry name" value="BIOFILM ARCHITECTURE MAINTENANCE PROTEIN MBAA"/>
    <property type="match status" value="1"/>
</dbReference>
<name>A0A090VPC8_9FLAO</name>
<comment type="caution">
    <text evidence="4">The sequence shown here is derived from an EMBL/GenBank/DDBJ whole genome shotgun (WGS) entry which is preliminary data.</text>
</comment>
<dbReference type="Pfam" id="PF13426">
    <property type="entry name" value="PAS_9"/>
    <property type="match status" value="1"/>
</dbReference>
<dbReference type="InterPro" id="IPR052155">
    <property type="entry name" value="Biofilm_reg_signaling"/>
</dbReference>
<proteinExistence type="predicted"/>
<protein>
    <submittedName>
        <fullName evidence="4">Sensory transduction histidine kinase</fullName>
    </submittedName>
</protein>
<dbReference type="PROSITE" id="PS50113">
    <property type="entry name" value="PAC"/>
    <property type="match status" value="1"/>
</dbReference>
<dbReference type="EMBL" id="BBNR01000002">
    <property type="protein sequence ID" value="GAL65883.1"/>
    <property type="molecule type" value="Genomic_DNA"/>
</dbReference>
<evidence type="ECO:0000313" key="4">
    <source>
        <dbReference type="EMBL" id="GAL65883.1"/>
    </source>
</evidence>
<dbReference type="InterPro" id="IPR000014">
    <property type="entry name" value="PAS"/>
</dbReference>
<dbReference type="RefSeq" id="WP_369384969.1">
    <property type="nucleotide sequence ID" value="NZ_BBNR01000002.1"/>
</dbReference>
<organism evidence="4 5">
    <name type="scientific">Jejuia pallidilutea</name>
    <dbReference type="NCBI Taxonomy" id="504487"/>
    <lineage>
        <taxon>Bacteria</taxon>
        <taxon>Pseudomonadati</taxon>
        <taxon>Bacteroidota</taxon>
        <taxon>Flavobacteriia</taxon>
        <taxon>Flavobacteriales</taxon>
        <taxon>Flavobacteriaceae</taxon>
        <taxon>Jejuia</taxon>
    </lineage>
</organism>
<dbReference type="PANTHER" id="PTHR44757">
    <property type="entry name" value="DIGUANYLATE CYCLASE DGCP"/>
    <property type="match status" value="1"/>
</dbReference>
<dbReference type="Proteomes" id="UP000029641">
    <property type="component" value="Unassembled WGS sequence"/>
</dbReference>
<feature type="coiled-coil region" evidence="1">
    <location>
        <begin position="6"/>
        <end position="58"/>
    </location>
</feature>
<accession>A0A090VPC8</accession>
<sequence>MSQNKIDILQRALAREKSARKQAEKILESKAAELYEANRKLEKSYTELEDLLNRTDSQLQGVFENIVDAYVIMDLMGNILKMNEPAVNLLGFKHSKEDFNLLEMVDPSEVNRVTSSFKTLLEEGSLTDFNIKIITRKQEQKLVHINASIIYDKGQPVAAQGIVRDITQAKKAEKQLIDSENRLSTIILNLDSGVLLEDENRKIILTNRKFCDLFKIPVSPAQLKGQDCSNAAQKNKNIV</sequence>
<dbReference type="InterPro" id="IPR000700">
    <property type="entry name" value="PAS-assoc_C"/>
</dbReference>
<dbReference type="SMART" id="SM00086">
    <property type="entry name" value="PAC"/>
    <property type="match status" value="1"/>
</dbReference>
<dbReference type="InterPro" id="IPR001610">
    <property type="entry name" value="PAC"/>
</dbReference>
<feature type="domain" description="PAC" evidence="3">
    <location>
        <begin position="127"/>
        <end position="178"/>
    </location>
</feature>
<dbReference type="GO" id="GO:0016301">
    <property type="term" value="F:kinase activity"/>
    <property type="evidence" value="ECO:0007669"/>
    <property type="project" value="UniProtKB-KW"/>
</dbReference>
<dbReference type="Pfam" id="PF13188">
    <property type="entry name" value="PAS_8"/>
    <property type="match status" value="1"/>
</dbReference>
<dbReference type="InterPro" id="IPR035965">
    <property type="entry name" value="PAS-like_dom_sf"/>
</dbReference>
<gene>
    <name evidence="4" type="ORF">JCM19301_3568</name>
</gene>
<dbReference type="SUPFAM" id="SSF55785">
    <property type="entry name" value="PYP-like sensor domain (PAS domain)"/>
    <property type="match status" value="2"/>
</dbReference>
<keyword evidence="4" id="KW-0418">Kinase</keyword>
<evidence type="ECO:0000259" key="2">
    <source>
        <dbReference type="PROSITE" id="PS50112"/>
    </source>
</evidence>
<dbReference type="AlphaFoldDB" id="A0A090VPC8"/>
<dbReference type="CDD" id="cd00130">
    <property type="entry name" value="PAS"/>
    <property type="match status" value="1"/>
</dbReference>
<feature type="domain" description="PAS" evidence="2">
    <location>
        <begin position="55"/>
        <end position="124"/>
    </location>
</feature>
<dbReference type="eggNOG" id="COG3290">
    <property type="taxonomic scope" value="Bacteria"/>
</dbReference>
<evidence type="ECO:0000256" key="1">
    <source>
        <dbReference type="SAM" id="Coils"/>
    </source>
</evidence>
<reference evidence="4 5" key="1">
    <citation type="journal article" date="2014" name="Genome Announc.">
        <title>Draft Genome Sequence of Marine Flavobacterium Jejuia pallidilutea Strain 11shimoA1 and Pigmentation Mutants.</title>
        <authorList>
            <person name="Takatani N."/>
            <person name="Nakanishi M."/>
            <person name="Meirelles P."/>
            <person name="Mino S."/>
            <person name="Suda W."/>
            <person name="Oshima K."/>
            <person name="Hattori M."/>
            <person name="Ohkuma M."/>
            <person name="Hosokawa M."/>
            <person name="Miyashita K."/>
            <person name="Thompson F.L."/>
            <person name="Niwa A."/>
            <person name="Sawabe T."/>
            <person name="Sawabe T."/>
        </authorList>
    </citation>
    <scope>NUCLEOTIDE SEQUENCE [LARGE SCALE GENOMIC DNA]</scope>
    <source>
        <strain evidence="4 5">JCM 19301</strain>
    </source>
</reference>
<keyword evidence="4" id="KW-0808">Transferase</keyword>
<dbReference type="Gene3D" id="3.30.450.20">
    <property type="entry name" value="PAS domain"/>
    <property type="match status" value="2"/>
</dbReference>
<dbReference type="PROSITE" id="PS50112">
    <property type="entry name" value="PAS"/>
    <property type="match status" value="1"/>
</dbReference>
<keyword evidence="1" id="KW-0175">Coiled coil</keyword>
<evidence type="ECO:0000313" key="5">
    <source>
        <dbReference type="Proteomes" id="UP000029641"/>
    </source>
</evidence>